<dbReference type="InterPro" id="IPR013324">
    <property type="entry name" value="RNA_pol_sigma_r3/r4-like"/>
</dbReference>
<name>A0A518GH84_9BACT</name>
<dbReference type="CDD" id="cd06171">
    <property type="entry name" value="Sigma70_r4"/>
    <property type="match status" value="1"/>
</dbReference>
<accession>A0A518GH84</accession>
<evidence type="ECO:0000313" key="8">
    <source>
        <dbReference type="EMBL" id="QDV27952.1"/>
    </source>
</evidence>
<feature type="domain" description="RNA polymerase sigma-70 region 2" evidence="6">
    <location>
        <begin position="21"/>
        <end position="87"/>
    </location>
</feature>
<evidence type="ECO:0000256" key="5">
    <source>
        <dbReference type="ARBA" id="ARBA00023163"/>
    </source>
</evidence>
<dbReference type="NCBIfam" id="TIGR02937">
    <property type="entry name" value="sigma70-ECF"/>
    <property type="match status" value="1"/>
</dbReference>
<evidence type="ECO:0000256" key="3">
    <source>
        <dbReference type="ARBA" id="ARBA00023082"/>
    </source>
</evidence>
<dbReference type="Gene3D" id="1.10.1740.10">
    <property type="match status" value="1"/>
</dbReference>
<keyword evidence="2" id="KW-0805">Transcription regulation</keyword>
<proteinExistence type="inferred from homology"/>
<keyword evidence="3" id="KW-0731">Sigma factor</keyword>
<dbReference type="GO" id="GO:0006352">
    <property type="term" value="P:DNA-templated transcription initiation"/>
    <property type="evidence" value="ECO:0007669"/>
    <property type="project" value="InterPro"/>
</dbReference>
<dbReference type="InterPro" id="IPR013325">
    <property type="entry name" value="RNA_pol_sigma_r2"/>
</dbReference>
<dbReference type="GO" id="GO:0003677">
    <property type="term" value="F:DNA binding"/>
    <property type="evidence" value="ECO:0007669"/>
    <property type="project" value="UniProtKB-KW"/>
</dbReference>
<reference evidence="8 9" key="1">
    <citation type="submission" date="2019-02" db="EMBL/GenBank/DDBJ databases">
        <title>Deep-cultivation of Planctomycetes and their phenomic and genomic characterization uncovers novel biology.</title>
        <authorList>
            <person name="Wiegand S."/>
            <person name="Jogler M."/>
            <person name="Boedeker C."/>
            <person name="Pinto D."/>
            <person name="Vollmers J."/>
            <person name="Rivas-Marin E."/>
            <person name="Kohn T."/>
            <person name="Peeters S.H."/>
            <person name="Heuer A."/>
            <person name="Rast P."/>
            <person name="Oberbeckmann S."/>
            <person name="Bunk B."/>
            <person name="Jeske O."/>
            <person name="Meyerdierks A."/>
            <person name="Storesund J.E."/>
            <person name="Kallscheuer N."/>
            <person name="Luecker S."/>
            <person name="Lage O.M."/>
            <person name="Pohl T."/>
            <person name="Merkel B.J."/>
            <person name="Hornburger P."/>
            <person name="Mueller R.-W."/>
            <person name="Bruemmer F."/>
            <person name="Labrenz M."/>
            <person name="Spormann A.M."/>
            <person name="Op den Camp H."/>
            <person name="Overmann J."/>
            <person name="Amann R."/>
            <person name="Jetten M.S.M."/>
            <person name="Mascher T."/>
            <person name="Medema M.H."/>
            <person name="Devos D.P."/>
            <person name="Kaster A.-K."/>
            <person name="Ovreas L."/>
            <person name="Rohde M."/>
            <person name="Galperin M.Y."/>
            <person name="Jogler C."/>
        </authorList>
    </citation>
    <scope>NUCLEOTIDE SEQUENCE [LARGE SCALE GENOMIC DNA]</scope>
    <source>
        <strain evidence="8 9">Q31a</strain>
    </source>
</reference>
<feature type="domain" description="RNA polymerase sigma factor 70 region 4 type 2" evidence="7">
    <location>
        <begin position="132"/>
        <end position="180"/>
    </location>
</feature>
<keyword evidence="5" id="KW-0804">Transcription</keyword>
<dbReference type="InterPro" id="IPR036388">
    <property type="entry name" value="WH-like_DNA-bd_sf"/>
</dbReference>
<dbReference type="InterPro" id="IPR014284">
    <property type="entry name" value="RNA_pol_sigma-70_dom"/>
</dbReference>
<dbReference type="EMBL" id="CP036298">
    <property type="protein sequence ID" value="QDV27952.1"/>
    <property type="molecule type" value="Genomic_DNA"/>
</dbReference>
<sequence length="201" mass="22487">MSHSTSQPSRQTAVLEPEQWVDAYGDYLFRYAVSRLRNAGDAEEVVQETLLAGIANHQQFVGNGTQIGWLLGILKRKIIDHLRDRSKRQFQTANDDFDPTALLFDENGQWKAGSLPTIAPDKEFELKELWGLVQDCLKSLPAKHADVFVLSVMEGMEVPEICKELEITSSNLWVRLHRARLGLAKCVGSKGFFDDEGGAGQ</sequence>
<organism evidence="8 9">
    <name type="scientific">Aureliella helgolandensis</name>
    <dbReference type="NCBI Taxonomy" id="2527968"/>
    <lineage>
        <taxon>Bacteria</taxon>
        <taxon>Pseudomonadati</taxon>
        <taxon>Planctomycetota</taxon>
        <taxon>Planctomycetia</taxon>
        <taxon>Pirellulales</taxon>
        <taxon>Pirellulaceae</taxon>
        <taxon>Aureliella</taxon>
    </lineage>
</organism>
<dbReference type="InterPro" id="IPR039425">
    <property type="entry name" value="RNA_pol_sigma-70-like"/>
</dbReference>
<keyword evidence="4" id="KW-0238">DNA-binding</keyword>
<dbReference type="PANTHER" id="PTHR43133">
    <property type="entry name" value="RNA POLYMERASE ECF-TYPE SIGMA FACTO"/>
    <property type="match status" value="1"/>
</dbReference>
<dbReference type="InterPro" id="IPR007627">
    <property type="entry name" value="RNA_pol_sigma70_r2"/>
</dbReference>
<dbReference type="KEGG" id="ahel:Q31a_63450"/>
<gene>
    <name evidence="8" type="primary">sigE_14</name>
    <name evidence="8" type="ORF">Q31a_63450</name>
</gene>
<dbReference type="InterPro" id="IPR013249">
    <property type="entry name" value="RNA_pol_sigma70_r4_t2"/>
</dbReference>
<dbReference type="GO" id="GO:0016987">
    <property type="term" value="F:sigma factor activity"/>
    <property type="evidence" value="ECO:0007669"/>
    <property type="project" value="UniProtKB-KW"/>
</dbReference>
<dbReference type="Gene3D" id="1.10.10.10">
    <property type="entry name" value="Winged helix-like DNA-binding domain superfamily/Winged helix DNA-binding domain"/>
    <property type="match status" value="1"/>
</dbReference>
<dbReference type="RefSeq" id="WP_197355888.1">
    <property type="nucleotide sequence ID" value="NZ_CP036298.1"/>
</dbReference>
<evidence type="ECO:0000256" key="2">
    <source>
        <dbReference type="ARBA" id="ARBA00023015"/>
    </source>
</evidence>
<protein>
    <submittedName>
        <fullName evidence="8">ECF RNA polymerase sigma factor SigE</fullName>
    </submittedName>
</protein>
<evidence type="ECO:0000256" key="1">
    <source>
        <dbReference type="ARBA" id="ARBA00010641"/>
    </source>
</evidence>
<evidence type="ECO:0000259" key="6">
    <source>
        <dbReference type="Pfam" id="PF04542"/>
    </source>
</evidence>
<evidence type="ECO:0000259" key="7">
    <source>
        <dbReference type="Pfam" id="PF08281"/>
    </source>
</evidence>
<dbReference type="Pfam" id="PF08281">
    <property type="entry name" value="Sigma70_r4_2"/>
    <property type="match status" value="1"/>
</dbReference>
<dbReference type="Pfam" id="PF04542">
    <property type="entry name" value="Sigma70_r2"/>
    <property type="match status" value="1"/>
</dbReference>
<dbReference type="Proteomes" id="UP000318017">
    <property type="component" value="Chromosome"/>
</dbReference>
<dbReference type="PANTHER" id="PTHR43133:SF8">
    <property type="entry name" value="RNA POLYMERASE SIGMA FACTOR HI_1459-RELATED"/>
    <property type="match status" value="1"/>
</dbReference>
<comment type="similarity">
    <text evidence="1">Belongs to the sigma-70 factor family. ECF subfamily.</text>
</comment>
<evidence type="ECO:0000313" key="9">
    <source>
        <dbReference type="Proteomes" id="UP000318017"/>
    </source>
</evidence>
<evidence type="ECO:0000256" key="4">
    <source>
        <dbReference type="ARBA" id="ARBA00023125"/>
    </source>
</evidence>
<dbReference type="SUPFAM" id="SSF88659">
    <property type="entry name" value="Sigma3 and sigma4 domains of RNA polymerase sigma factors"/>
    <property type="match status" value="1"/>
</dbReference>
<dbReference type="SUPFAM" id="SSF88946">
    <property type="entry name" value="Sigma2 domain of RNA polymerase sigma factors"/>
    <property type="match status" value="1"/>
</dbReference>
<dbReference type="AlphaFoldDB" id="A0A518GH84"/>
<keyword evidence="9" id="KW-1185">Reference proteome</keyword>